<dbReference type="EMBL" id="BAOS01000003">
    <property type="protein sequence ID" value="GAX59500.1"/>
    <property type="molecule type" value="Genomic_DNA"/>
</dbReference>
<feature type="domain" description="Carbohydrate kinase PfkB" evidence="3">
    <location>
        <begin position="5"/>
        <end position="288"/>
    </location>
</feature>
<proteinExistence type="predicted"/>
<dbReference type="PANTHER" id="PTHR42774">
    <property type="entry name" value="PHOSPHOTRANSFERASE SYSTEM TRANSPORT PROTEIN"/>
    <property type="match status" value="1"/>
</dbReference>
<dbReference type="PRINTS" id="PR00990">
    <property type="entry name" value="RIBOKINASE"/>
</dbReference>
<dbReference type="InterPro" id="IPR029056">
    <property type="entry name" value="Ribokinase-like"/>
</dbReference>
<dbReference type="Proteomes" id="UP000218542">
    <property type="component" value="Unassembled WGS sequence"/>
</dbReference>
<evidence type="ECO:0000313" key="5">
    <source>
        <dbReference type="Proteomes" id="UP000218542"/>
    </source>
</evidence>
<comment type="caution">
    <text evidence="4">The sequence shown here is derived from an EMBL/GenBank/DDBJ whole genome shotgun (WGS) entry which is preliminary data.</text>
</comment>
<dbReference type="PANTHER" id="PTHR42774:SF3">
    <property type="entry name" value="KETOHEXOKINASE"/>
    <property type="match status" value="1"/>
</dbReference>
<organism evidence="4 5">
    <name type="scientific">Candidatus Scalindua japonica</name>
    <dbReference type="NCBI Taxonomy" id="1284222"/>
    <lineage>
        <taxon>Bacteria</taxon>
        <taxon>Pseudomonadati</taxon>
        <taxon>Planctomycetota</taxon>
        <taxon>Candidatus Brocadiia</taxon>
        <taxon>Candidatus Brocadiales</taxon>
        <taxon>Candidatus Scalinduaceae</taxon>
        <taxon>Candidatus Scalindua</taxon>
    </lineage>
</organism>
<name>A0A286TUB6_9BACT</name>
<protein>
    <submittedName>
        <fullName evidence="4">Ribokinase</fullName>
    </submittedName>
</protein>
<dbReference type="SUPFAM" id="SSF53613">
    <property type="entry name" value="Ribokinase-like"/>
    <property type="match status" value="1"/>
</dbReference>
<dbReference type="Gene3D" id="3.40.1190.20">
    <property type="match status" value="1"/>
</dbReference>
<evidence type="ECO:0000313" key="4">
    <source>
        <dbReference type="EMBL" id="GAX59500.1"/>
    </source>
</evidence>
<keyword evidence="5" id="KW-1185">Reference proteome</keyword>
<evidence type="ECO:0000256" key="2">
    <source>
        <dbReference type="ARBA" id="ARBA00022777"/>
    </source>
</evidence>
<dbReference type="OrthoDB" id="9813569at2"/>
<keyword evidence="2 4" id="KW-0418">Kinase</keyword>
<dbReference type="Pfam" id="PF00294">
    <property type="entry name" value="PfkB"/>
    <property type="match status" value="1"/>
</dbReference>
<dbReference type="AlphaFoldDB" id="A0A286TUB6"/>
<keyword evidence="1" id="KW-0808">Transferase</keyword>
<accession>A0A286TUB6</accession>
<dbReference type="InterPro" id="IPR002139">
    <property type="entry name" value="Ribo/fructo_kinase"/>
</dbReference>
<sequence length="311" mass="33872">MNYDVVGLGQCCIDYLGVVEQYPGINEKEEVNDLTVQGGGPVATAMVTLSRLGASTTFIGKISDDYFGSLIKDSLTSEFVNIDHIIVEKDKRSQFAFIVIEKETGKRTVLWSRATVTPLRLEEINRGVINTAKVLLLDGLMKESSMAAAEYAREAGVTIVVDAGSMREGTLALVNLSDYFIASEDFARQFSHDNDPKVAAMELIGLGAKIVIVTLGEKGSISVTSEECFYQPAFNVRAVDTTGCGDVFHGAFIFGLLQKWDLNETIRFASATAALKCSEIGGRTAIPDLREVEVFLENDNDNWPTSLENVS</sequence>
<dbReference type="RefSeq" id="WP_096892626.1">
    <property type="nucleotide sequence ID" value="NZ_BAOS01000003.1"/>
</dbReference>
<dbReference type="GO" id="GO:0016301">
    <property type="term" value="F:kinase activity"/>
    <property type="evidence" value="ECO:0007669"/>
    <property type="project" value="UniProtKB-KW"/>
</dbReference>
<evidence type="ECO:0000256" key="1">
    <source>
        <dbReference type="ARBA" id="ARBA00022679"/>
    </source>
</evidence>
<dbReference type="InterPro" id="IPR052562">
    <property type="entry name" value="Ketohexokinase-related"/>
</dbReference>
<evidence type="ECO:0000259" key="3">
    <source>
        <dbReference type="Pfam" id="PF00294"/>
    </source>
</evidence>
<dbReference type="InterPro" id="IPR011611">
    <property type="entry name" value="PfkB_dom"/>
</dbReference>
<gene>
    <name evidence="4" type="ORF">SCALIN_C03_0157</name>
</gene>
<reference evidence="5" key="1">
    <citation type="journal article" date="2017" name="Environ. Microbiol. Rep.">
        <title>Genetic Diversity of Marine Anaerobic Ammonium-Oxidizing Bacteria as Revealed by Genomic and Proteomic Analyses of 'Candidatus Scalindua japonica'.</title>
        <authorList>
            <person name="Oshiki M."/>
            <person name="Mizuto K."/>
            <person name="Kimura Z."/>
            <person name="Kindaichi T."/>
            <person name="Satoh H."/>
            <person name="Okabe S."/>
        </authorList>
    </citation>
    <scope>NUCLEOTIDE SEQUENCE [LARGE SCALE GENOMIC DNA]</scope>
    <source>
        <strain evidence="5">husup-a2</strain>
    </source>
</reference>